<dbReference type="EMBL" id="BNAH01000008">
    <property type="protein sequence ID" value="GHE91773.1"/>
    <property type="molecule type" value="Genomic_DNA"/>
</dbReference>
<organism evidence="1 2">
    <name type="scientific">Thalassotalea profundi</name>
    <dbReference type="NCBI Taxonomy" id="2036687"/>
    <lineage>
        <taxon>Bacteria</taxon>
        <taxon>Pseudomonadati</taxon>
        <taxon>Pseudomonadota</taxon>
        <taxon>Gammaproteobacteria</taxon>
        <taxon>Alteromonadales</taxon>
        <taxon>Colwelliaceae</taxon>
        <taxon>Thalassotalea</taxon>
    </lineage>
</organism>
<sequence length="289" mass="33085">MKILITFLAILACILVGLTYFKNNDQPVSNNMIEETIETKRLLPESSLSQQLPEKTTDSSISDEISTQQTVNSFTQLLEKLTPHEQEKYLTLNKQLFGALDFTDNNTYEIWLKQGFPSVREINYLSQYDRKDLGLTLFNGASSYPIFTDEPSLNLPALSAINLIETIAELETVVRFYFPNYQQGEPFPVTSKWPNGERPEQVNEVLRSIITSYASVREQNAIEYLARARYEQLSFGMGEGQSNATTVLTKLAKADKKLGGNNNLFNYVKQHYPEHIEEYEKLRNEKDIN</sequence>
<name>A0ABQ3IUR9_9GAMM</name>
<keyword evidence="2" id="KW-1185">Reference proteome</keyword>
<dbReference type="Proteomes" id="UP000626370">
    <property type="component" value="Unassembled WGS sequence"/>
</dbReference>
<dbReference type="RefSeq" id="WP_189378275.1">
    <property type="nucleotide sequence ID" value="NZ_BNAH01000008.1"/>
</dbReference>
<gene>
    <name evidence="1" type="ORF">GCM10011501_21500</name>
</gene>
<reference evidence="2" key="1">
    <citation type="journal article" date="2019" name="Int. J. Syst. Evol. Microbiol.">
        <title>The Global Catalogue of Microorganisms (GCM) 10K type strain sequencing project: providing services to taxonomists for standard genome sequencing and annotation.</title>
        <authorList>
            <consortium name="The Broad Institute Genomics Platform"/>
            <consortium name="The Broad Institute Genome Sequencing Center for Infectious Disease"/>
            <person name="Wu L."/>
            <person name="Ma J."/>
        </authorList>
    </citation>
    <scope>NUCLEOTIDE SEQUENCE [LARGE SCALE GENOMIC DNA]</scope>
    <source>
        <strain evidence="2">CGMCC 1.15922</strain>
    </source>
</reference>
<proteinExistence type="predicted"/>
<comment type="caution">
    <text evidence="1">The sequence shown here is derived from an EMBL/GenBank/DDBJ whole genome shotgun (WGS) entry which is preliminary data.</text>
</comment>
<evidence type="ECO:0000313" key="2">
    <source>
        <dbReference type="Proteomes" id="UP000626370"/>
    </source>
</evidence>
<protein>
    <submittedName>
        <fullName evidence="1">Uncharacterized protein</fullName>
    </submittedName>
</protein>
<accession>A0ABQ3IUR9</accession>
<evidence type="ECO:0000313" key="1">
    <source>
        <dbReference type="EMBL" id="GHE91773.1"/>
    </source>
</evidence>